<dbReference type="GO" id="GO:0016929">
    <property type="term" value="F:deSUMOylase activity"/>
    <property type="evidence" value="ECO:0007669"/>
    <property type="project" value="TreeGrafter"/>
</dbReference>
<dbReference type="GO" id="GO:0016926">
    <property type="term" value="P:protein desumoylation"/>
    <property type="evidence" value="ECO:0007669"/>
    <property type="project" value="TreeGrafter"/>
</dbReference>
<name>A0A388KAC3_CHABU</name>
<feature type="region of interest" description="Disordered" evidence="5">
    <location>
        <begin position="257"/>
        <end position="310"/>
    </location>
</feature>
<keyword evidence="4" id="KW-0788">Thiol protease</keyword>
<reference evidence="7 8" key="1">
    <citation type="journal article" date="2018" name="Cell">
        <title>The Chara Genome: Secondary Complexity and Implications for Plant Terrestrialization.</title>
        <authorList>
            <person name="Nishiyama T."/>
            <person name="Sakayama H."/>
            <person name="Vries J.D."/>
            <person name="Buschmann H."/>
            <person name="Saint-Marcoux D."/>
            <person name="Ullrich K.K."/>
            <person name="Haas F.B."/>
            <person name="Vanderstraeten L."/>
            <person name="Becker D."/>
            <person name="Lang D."/>
            <person name="Vosolsobe S."/>
            <person name="Rombauts S."/>
            <person name="Wilhelmsson P.K.I."/>
            <person name="Janitza P."/>
            <person name="Kern R."/>
            <person name="Heyl A."/>
            <person name="Rumpler F."/>
            <person name="Villalobos L.I.A.C."/>
            <person name="Clay J.M."/>
            <person name="Skokan R."/>
            <person name="Toyoda A."/>
            <person name="Suzuki Y."/>
            <person name="Kagoshima H."/>
            <person name="Schijlen E."/>
            <person name="Tajeshwar N."/>
            <person name="Catarino B."/>
            <person name="Hetherington A.J."/>
            <person name="Saltykova A."/>
            <person name="Bonnot C."/>
            <person name="Breuninger H."/>
            <person name="Symeonidi A."/>
            <person name="Radhakrishnan G.V."/>
            <person name="Van Nieuwerburgh F."/>
            <person name="Deforce D."/>
            <person name="Chang C."/>
            <person name="Karol K.G."/>
            <person name="Hedrich R."/>
            <person name="Ulvskov P."/>
            <person name="Glockner G."/>
            <person name="Delwiche C.F."/>
            <person name="Petrasek J."/>
            <person name="Van de Peer Y."/>
            <person name="Friml J."/>
            <person name="Beilby M."/>
            <person name="Dolan L."/>
            <person name="Kohara Y."/>
            <person name="Sugano S."/>
            <person name="Fujiyama A."/>
            <person name="Delaux P.-M."/>
            <person name="Quint M."/>
            <person name="TheiBen G."/>
            <person name="Hagemann M."/>
            <person name="Harholt J."/>
            <person name="Dunand C."/>
            <person name="Zachgo S."/>
            <person name="Langdale J."/>
            <person name="Maumus F."/>
            <person name="Straeten D.V.D."/>
            <person name="Gould S.B."/>
            <person name="Rensing S.A."/>
        </authorList>
    </citation>
    <scope>NUCLEOTIDE SEQUENCE [LARGE SCALE GENOMIC DNA]</scope>
    <source>
        <strain evidence="7 8">S276</strain>
    </source>
</reference>
<feature type="region of interest" description="Disordered" evidence="5">
    <location>
        <begin position="566"/>
        <end position="602"/>
    </location>
</feature>
<dbReference type="PANTHER" id="PTHR12606:SF1">
    <property type="entry name" value="UBIQUITIN-LIKE-SPECIFIC PROTEASE 1A"/>
    <property type="match status" value="1"/>
</dbReference>
<evidence type="ECO:0000256" key="2">
    <source>
        <dbReference type="ARBA" id="ARBA00022670"/>
    </source>
</evidence>
<evidence type="ECO:0000259" key="6">
    <source>
        <dbReference type="PROSITE" id="PS50600"/>
    </source>
</evidence>
<evidence type="ECO:0000313" key="7">
    <source>
        <dbReference type="EMBL" id="GBG67024.1"/>
    </source>
</evidence>
<dbReference type="SUPFAM" id="SSF54001">
    <property type="entry name" value="Cysteine proteinases"/>
    <property type="match status" value="1"/>
</dbReference>
<gene>
    <name evidence="7" type="ORF">CBR_g78803</name>
</gene>
<dbReference type="GO" id="GO:0003676">
    <property type="term" value="F:nucleic acid binding"/>
    <property type="evidence" value="ECO:0007669"/>
    <property type="project" value="InterPro"/>
</dbReference>
<feature type="compositionally biased region" description="Basic and acidic residues" evidence="5">
    <location>
        <begin position="207"/>
        <end position="228"/>
    </location>
</feature>
<keyword evidence="2" id="KW-0645">Protease</keyword>
<dbReference type="SUPFAM" id="SSF57756">
    <property type="entry name" value="Retrovirus zinc finger-like domains"/>
    <property type="match status" value="1"/>
</dbReference>
<dbReference type="GO" id="GO:0005634">
    <property type="term" value="C:nucleus"/>
    <property type="evidence" value="ECO:0007669"/>
    <property type="project" value="TreeGrafter"/>
</dbReference>
<dbReference type="EMBL" id="BFEA01000082">
    <property type="protein sequence ID" value="GBG67024.1"/>
    <property type="molecule type" value="Genomic_DNA"/>
</dbReference>
<sequence length="778" mass="86272">MKFQYEKVKMWFTEIMISDMDLIIAPFHVAQNQHWTLVVADLRRRKIEYYDSRTADRELAAKVTGGFARFLYMRSVEQGKEIDTANFNHIWQVEGIPKQRDFNECGVFMLTYASLLARGFLPPLRFTSDDMKKIRCRIAFDVAVVEWHYVHNNYKLVKYHDRWSGKQKYWSMDQAQRKIWDPDFVIRRLWYDIIDEQDKDTINIHDITDSGAETEKADDRDDQLHGTDGEGGAAAGAPAAAAPAAAAALVAAAPAADAPAAGEPPPAAPTTNANRGGVPSQRPNVGNNSNVASQGRRSTTIQGEMSDNSKRTAEIVRDQAMRAVCAAMHDHTAAQVLSEKEHKVILLQIYDKQVASQETVVRTTWEAMEKDIAVRDGGSERIASELRGVPADAIRSLASSRGGTSSTHTGGEQGSRDDEISGPILGPQAPFSAKTSFQRYLMLEDELVGRKMKDGNLGVRLEVVQTEVRELRALATSQATTIQDMRRQLQDMAAKMDREAPTKVVHWTESSRYGIQGESVQGLFGQSPAAGPSRKPPMGKVILEPEKANAKREAEKEAFEFKAPTELATQPATSSEPATESLIPRAGDRPRTTVNESALGSDEGSMNVLLEAVITMQEGASVLMPEQREEVSREEEIVFAMEGVYEGRPQRLDTPEYRLEGVGIQAEPSTQELEVGPEEPMGMPQCHEMTIEASEAPSSPGSQKKKKRGRKSGDLSCFFCKDREHRALQCPKFLKDKASGRVTESGGKMYDRQGRIIERSADGGIAQLYKQNQMEMSE</sequence>
<dbReference type="GO" id="GO:0006508">
    <property type="term" value="P:proteolysis"/>
    <property type="evidence" value="ECO:0007669"/>
    <property type="project" value="UniProtKB-KW"/>
</dbReference>
<keyword evidence="8" id="KW-1185">Reference proteome</keyword>
<dbReference type="InterPro" id="IPR038765">
    <property type="entry name" value="Papain-like_cys_pep_sf"/>
</dbReference>
<feature type="region of interest" description="Disordered" evidence="5">
    <location>
        <begin position="207"/>
        <end position="237"/>
    </location>
</feature>
<evidence type="ECO:0000313" key="8">
    <source>
        <dbReference type="Proteomes" id="UP000265515"/>
    </source>
</evidence>
<dbReference type="Proteomes" id="UP000265515">
    <property type="component" value="Unassembled WGS sequence"/>
</dbReference>
<proteinExistence type="inferred from homology"/>
<dbReference type="GO" id="GO:0008270">
    <property type="term" value="F:zinc ion binding"/>
    <property type="evidence" value="ECO:0007669"/>
    <property type="project" value="InterPro"/>
</dbReference>
<evidence type="ECO:0000256" key="4">
    <source>
        <dbReference type="ARBA" id="ARBA00022807"/>
    </source>
</evidence>
<accession>A0A388KAC3</accession>
<evidence type="ECO:0000256" key="3">
    <source>
        <dbReference type="ARBA" id="ARBA00022801"/>
    </source>
</evidence>
<dbReference type="PROSITE" id="PS50600">
    <property type="entry name" value="ULP_PROTEASE"/>
    <property type="match status" value="1"/>
</dbReference>
<organism evidence="7 8">
    <name type="scientific">Chara braunii</name>
    <name type="common">Braun's stonewort</name>
    <dbReference type="NCBI Taxonomy" id="69332"/>
    <lineage>
        <taxon>Eukaryota</taxon>
        <taxon>Viridiplantae</taxon>
        <taxon>Streptophyta</taxon>
        <taxon>Charophyceae</taxon>
        <taxon>Charales</taxon>
        <taxon>Characeae</taxon>
        <taxon>Chara</taxon>
    </lineage>
</organism>
<dbReference type="InterPro" id="IPR036875">
    <property type="entry name" value="Znf_CCHC_sf"/>
</dbReference>
<comment type="caution">
    <text evidence="7">The sequence shown here is derived from an EMBL/GenBank/DDBJ whole genome shotgun (WGS) entry which is preliminary data.</text>
</comment>
<dbReference type="PANTHER" id="PTHR12606">
    <property type="entry name" value="SENTRIN/SUMO-SPECIFIC PROTEASE"/>
    <property type="match status" value="1"/>
</dbReference>
<dbReference type="Gramene" id="GBG67024">
    <property type="protein sequence ID" value="GBG67024"/>
    <property type="gene ID" value="CBR_g78803"/>
</dbReference>
<feature type="region of interest" description="Disordered" evidence="5">
    <location>
        <begin position="395"/>
        <end position="424"/>
    </location>
</feature>
<evidence type="ECO:0000256" key="5">
    <source>
        <dbReference type="SAM" id="MobiDB-lite"/>
    </source>
</evidence>
<dbReference type="InterPro" id="IPR003653">
    <property type="entry name" value="Peptidase_C48_C"/>
</dbReference>
<protein>
    <recommendedName>
        <fullName evidence="6">Ubiquitin-like protease family profile domain-containing protein</fullName>
    </recommendedName>
</protein>
<comment type="similarity">
    <text evidence="1">Belongs to the peptidase C48 family.</text>
</comment>
<dbReference type="Pfam" id="PF02902">
    <property type="entry name" value="Peptidase_C48"/>
    <property type="match status" value="1"/>
</dbReference>
<dbReference type="Gene3D" id="3.40.395.10">
    <property type="entry name" value="Adenoviral Proteinase, Chain A"/>
    <property type="match status" value="1"/>
</dbReference>
<dbReference type="OrthoDB" id="1939479at2759"/>
<feature type="compositionally biased region" description="Low complexity" evidence="5">
    <location>
        <begin position="399"/>
        <end position="410"/>
    </location>
</feature>
<feature type="domain" description="Ubiquitin-like protease family profile" evidence="6">
    <location>
        <begin position="1"/>
        <end position="116"/>
    </location>
</feature>
<feature type="compositionally biased region" description="Polar residues" evidence="5">
    <location>
        <begin position="281"/>
        <end position="306"/>
    </location>
</feature>
<evidence type="ECO:0000256" key="1">
    <source>
        <dbReference type="ARBA" id="ARBA00005234"/>
    </source>
</evidence>
<feature type="compositionally biased region" description="Polar residues" evidence="5">
    <location>
        <begin position="567"/>
        <end position="578"/>
    </location>
</feature>
<keyword evidence="3" id="KW-0378">Hydrolase</keyword>
<feature type="region of interest" description="Disordered" evidence="5">
    <location>
        <begin position="694"/>
        <end position="713"/>
    </location>
</feature>
<dbReference type="AlphaFoldDB" id="A0A388KAC3"/>